<accession>A0ABN3JAW2</accession>
<dbReference type="Proteomes" id="UP001500460">
    <property type="component" value="Unassembled WGS sequence"/>
</dbReference>
<evidence type="ECO:0000313" key="2">
    <source>
        <dbReference type="EMBL" id="GAA2425303.1"/>
    </source>
</evidence>
<reference evidence="2 3" key="1">
    <citation type="journal article" date="2019" name="Int. J. Syst. Evol. Microbiol.">
        <title>The Global Catalogue of Microorganisms (GCM) 10K type strain sequencing project: providing services to taxonomists for standard genome sequencing and annotation.</title>
        <authorList>
            <consortium name="The Broad Institute Genomics Platform"/>
            <consortium name="The Broad Institute Genome Sequencing Center for Infectious Disease"/>
            <person name="Wu L."/>
            <person name="Ma J."/>
        </authorList>
    </citation>
    <scope>NUCLEOTIDE SEQUENCE [LARGE SCALE GENOMIC DNA]</scope>
    <source>
        <strain evidence="2 3">JCM 6922</strain>
    </source>
</reference>
<feature type="region of interest" description="Disordered" evidence="1">
    <location>
        <begin position="21"/>
        <end position="63"/>
    </location>
</feature>
<organism evidence="2 3">
    <name type="scientific">Streptomyces glaucus</name>
    <dbReference type="NCBI Taxonomy" id="284029"/>
    <lineage>
        <taxon>Bacteria</taxon>
        <taxon>Bacillati</taxon>
        <taxon>Actinomycetota</taxon>
        <taxon>Actinomycetes</taxon>
        <taxon>Kitasatosporales</taxon>
        <taxon>Streptomycetaceae</taxon>
        <taxon>Streptomyces</taxon>
    </lineage>
</organism>
<comment type="caution">
    <text evidence="2">The sequence shown here is derived from an EMBL/GenBank/DDBJ whole genome shotgun (WGS) entry which is preliminary data.</text>
</comment>
<keyword evidence="3" id="KW-1185">Reference proteome</keyword>
<evidence type="ECO:0000313" key="3">
    <source>
        <dbReference type="Proteomes" id="UP001500460"/>
    </source>
</evidence>
<dbReference type="EMBL" id="BAAATK010000004">
    <property type="protein sequence ID" value="GAA2425303.1"/>
    <property type="molecule type" value="Genomic_DNA"/>
</dbReference>
<sequence length="63" mass="6877">MTDDLADTTWDRELDDLFLRIGHRGPGPPARRGRAEKGDLQRSRAVASPWSRTTTGSAARVAG</sequence>
<feature type="compositionally biased region" description="Basic and acidic residues" evidence="1">
    <location>
        <begin position="33"/>
        <end position="42"/>
    </location>
</feature>
<evidence type="ECO:0000256" key="1">
    <source>
        <dbReference type="SAM" id="MobiDB-lite"/>
    </source>
</evidence>
<name>A0ABN3JAW2_9ACTN</name>
<protein>
    <submittedName>
        <fullName evidence="2">Uncharacterized protein</fullName>
    </submittedName>
</protein>
<gene>
    <name evidence="2" type="ORF">GCM10010421_09960</name>
</gene>
<proteinExistence type="predicted"/>